<comment type="caution">
    <text evidence="5">The sequence shown here is derived from an EMBL/GenBank/DDBJ whole genome shotgun (WGS) entry which is preliminary data.</text>
</comment>
<name>A0A252AUV7_9PROT</name>
<dbReference type="SUPFAM" id="SSF46894">
    <property type="entry name" value="C-terminal effector domain of the bipartite response regulators"/>
    <property type="match status" value="1"/>
</dbReference>
<dbReference type="Proteomes" id="UP000194641">
    <property type="component" value="Unassembled WGS sequence"/>
</dbReference>
<evidence type="ECO:0000313" key="6">
    <source>
        <dbReference type="Proteomes" id="UP000194641"/>
    </source>
</evidence>
<evidence type="ECO:0000259" key="4">
    <source>
        <dbReference type="SMART" id="SM00421"/>
    </source>
</evidence>
<dbReference type="InterPro" id="IPR005143">
    <property type="entry name" value="TF_LuxR_autoind-bd_dom"/>
</dbReference>
<evidence type="ECO:0000313" key="5">
    <source>
        <dbReference type="EMBL" id="OUI94028.1"/>
    </source>
</evidence>
<organism evidence="5 6">
    <name type="scientific">Acetobacter indonesiensis</name>
    <dbReference type="NCBI Taxonomy" id="104101"/>
    <lineage>
        <taxon>Bacteria</taxon>
        <taxon>Pseudomonadati</taxon>
        <taxon>Pseudomonadota</taxon>
        <taxon>Alphaproteobacteria</taxon>
        <taxon>Acetobacterales</taxon>
        <taxon>Acetobacteraceae</taxon>
        <taxon>Acetobacter</taxon>
    </lineage>
</organism>
<dbReference type="Gene3D" id="3.30.450.80">
    <property type="entry name" value="Transcription factor LuxR-like, autoinducer-binding domain"/>
    <property type="match status" value="1"/>
</dbReference>
<dbReference type="GO" id="GO:0003677">
    <property type="term" value="F:DNA binding"/>
    <property type="evidence" value="ECO:0007669"/>
    <property type="project" value="UniProtKB-KW"/>
</dbReference>
<dbReference type="AlphaFoldDB" id="A0A252AUV7"/>
<evidence type="ECO:0000256" key="2">
    <source>
        <dbReference type="ARBA" id="ARBA00023125"/>
    </source>
</evidence>
<keyword evidence="1" id="KW-0805">Transcription regulation</keyword>
<dbReference type="InterPro" id="IPR016032">
    <property type="entry name" value="Sig_transdc_resp-reg_C-effctor"/>
</dbReference>
<reference evidence="6" key="1">
    <citation type="submission" date="2014-06" db="EMBL/GenBank/DDBJ databases">
        <authorList>
            <person name="Winans N.J."/>
            <person name="Newell P.D."/>
            <person name="Douglas A.E."/>
        </authorList>
    </citation>
    <scope>NUCLEOTIDE SEQUENCE [LARGE SCALE GENOMIC DNA]</scope>
</reference>
<protein>
    <recommendedName>
        <fullName evidence="4">HTH luxR-type domain-containing protein</fullName>
    </recommendedName>
</protein>
<keyword evidence="2" id="KW-0238">DNA-binding</keyword>
<gene>
    <name evidence="5" type="ORF">HK17_05270</name>
</gene>
<keyword evidence="3" id="KW-0804">Transcription</keyword>
<dbReference type="InterPro" id="IPR000792">
    <property type="entry name" value="Tscrpt_reg_LuxR_C"/>
</dbReference>
<dbReference type="SMART" id="SM00421">
    <property type="entry name" value="HTH_LUXR"/>
    <property type="match status" value="1"/>
</dbReference>
<evidence type="ECO:0000256" key="3">
    <source>
        <dbReference type="ARBA" id="ARBA00023163"/>
    </source>
</evidence>
<sequence length="249" mass="27437">MKPKPPSFLIAPATMQALITRITEATSLAELQAIVADIPQKTGVQNIVYHYLGQQPDGASETPRGLTTYADEWVTHYIAKDYVHYDPVIRRAETSLVPFDWGELSIDGDDQKKLFKEATDFNLGATGLSMPVRGLGGAKALFTITSEYAKAFSGPIRIDYLREYQVLGVYVHEAYMRLTGLMKAEHQHLSQAELASLKLAADGLPGPAIAQRLKLPESVVRLYIRLARHKLFVADTSAAIEKARALGLI</sequence>
<dbReference type="InterPro" id="IPR036388">
    <property type="entry name" value="WH-like_DNA-bd_sf"/>
</dbReference>
<evidence type="ECO:0000256" key="1">
    <source>
        <dbReference type="ARBA" id="ARBA00023015"/>
    </source>
</evidence>
<dbReference type="Pfam" id="PF03472">
    <property type="entry name" value="Autoind_bind"/>
    <property type="match status" value="1"/>
</dbReference>
<dbReference type="Gene3D" id="1.10.10.10">
    <property type="entry name" value="Winged helix-like DNA-binding domain superfamily/Winged helix DNA-binding domain"/>
    <property type="match status" value="1"/>
</dbReference>
<dbReference type="SUPFAM" id="SSF75516">
    <property type="entry name" value="Pheromone-binding domain of LuxR-like quorum-sensing transcription factors"/>
    <property type="match status" value="1"/>
</dbReference>
<dbReference type="EMBL" id="JOPA01000018">
    <property type="protein sequence ID" value="OUI94028.1"/>
    <property type="molecule type" value="Genomic_DNA"/>
</dbReference>
<dbReference type="RefSeq" id="WP_086659337.1">
    <property type="nucleotide sequence ID" value="NZ_JBJJWX010000001.1"/>
</dbReference>
<feature type="domain" description="HTH luxR-type" evidence="4">
    <location>
        <begin position="186"/>
        <end position="243"/>
    </location>
</feature>
<dbReference type="InterPro" id="IPR036693">
    <property type="entry name" value="TF_LuxR_autoind-bd_dom_sf"/>
</dbReference>
<proteinExistence type="predicted"/>
<dbReference type="GO" id="GO:0006355">
    <property type="term" value="P:regulation of DNA-templated transcription"/>
    <property type="evidence" value="ECO:0007669"/>
    <property type="project" value="InterPro"/>
</dbReference>
<accession>A0A252AUV7</accession>